<dbReference type="EMBL" id="JAPQKO010000001">
    <property type="protein sequence ID" value="KAJ5183891.1"/>
    <property type="molecule type" value="Genomic_DNA"/>
</dbReference>
<name>A0A9W9IUU0_9EURO</name>
<proteinExistence type="predicted"/>
<reference evidence="1" key="1">
    <citation type="submission" date="2022-11" db="EMBL/GenBank/DDBJ databases">
        <authorList>
            <person name="Petersen C."/>
        </authorList>
    </citation>
    <scope>NUCLEOTIDE SEQUENCE</scope>
    <source>
        <strain evidence="1">IBT 21917</strain>
    </source>
</reference>
<accession>A0A9W9IUU0</accession>
<dbReference type="AlphaFoldDB" id="A0A9W9IUU0"/>
<comment type="caution">
    <text evidence="1">The sequence shown here is derived from an EMBL/GenBank/DDBJ whole genome shotgun (WGS) entry which is preliminary data.</text>
</comment>
<organism evidence="1 2">
    <name type="scientific">Penicillium capsulatum</name>
    <dbReference type="NCBI Taxonomy" id="69766"/>
    <lineage>
        <taxon>Eukaryota</taxon>
        <taxon>Fungi</taxon>
        <taxon>Dikarya</taxon>
        <taxon>Ascomycota</taxon>
        <taxon>Pezizomycotina</taxon>
        <taxon>Eurotiomycetes</taxon>
        <taxon>Eurotiomycetidae</taxon>
        <taxon>Eurotiales</taxon>
        <taxon>Aspergillaceae</taxon>
        <taxon>Penicillium</taxon>
    </lineage>
</organism>
<evidence type="ECO:0000313" key="2">
    <source>
        <dbReference type="Proteomes" id="UP001146351"/>
    </source>
</evidence>
<evidence type="ECO:0000313" key="1">
    <source>
        <dbReference type="EMBL" id="KAJ5183891.1"/>
    </source>
</evidence>
<reference evidence="1" key="2">
    <citation type="journal article" date="2023" name="IMA Fungus">
        <title>Comparative genomic study of the Penicillium genus elucidates a diverse pangenome and 15 lateral gene transfer events.</title>
        <authorList>
            <person name="Petersen C."/>
            <person name="Sorensen T."/>
            <person name="Nielsen M.R."/>
            <person name="Sondergaard T.E."/>
            <person name="Sorensen J.L."/>
            <person name="Fitzpatrick D.A."/>
            <person name="Frisvad J.C."/>
            <person name="Nielsen K.L."/>
        </authorList>
    </citation>
    <scope>NUCLEOTIDE SEQUENCE</scope>
    <source>
        <strain evidence="1">IBT 21917</strain>
    </source>
</reference>
<dbReference type="Proteomes" id="UP001146351">
    <property type="component" value="Unassembled WGS sequence"/>
</dbReference>
<protein>
    <submittedName>
        <fullName evidence="1">Uncharacterized protein</fullName>
    </submittedName>
</protein>
<sequence>MSETSDYENFDLPEFGHLYFDGYVAAKWDPHFPLTKDQQKRSLVESWTRLGKFGRNKYSDEDILWPTNGHPSYISQDLLSGKDRKLDGQITSTLWIRTWFGKKDDVASQDAADVAYERLVEAAMWDDAQSQYPRYRAAIEPGFVFDARSEFGHGSATTTDENGDADPDIVDGIALARPGSVPSYLITALMHCPGQFDGNSDPRRDDWRHFSPTRIEAELPGIDKSQRLLVCVADRKACEEGLVLFLAINHRGQILPFRIRDRAIEVFQYEANWMDGQTLDENTLKPDDDVEYYMHKGDGWGS</sequence>
<keyword evidence="2" id="KW-1185">Reference proteome</keyword>
<gene>
    <name evidence="1" type="ORF">N7492_001507</name>
</gene>
<dbReference type="OrthoDB" id="4364812at2759"/>